<dbReference type="Gene3D" id="1.25.40.20">
    <property type="entry name" value="Ankyrin repeat-containing domain"/>
    <property type="match status" value="7"/>
</dbReference>
<dbReference type="VEuPathDB" id="GiardiaDB:GLP15_1286"/>
<dbReference type="SUPFAM" id="SSF48403">
    <property type="entry name" value="Ankyrin repeat"/>
    <property type="match status" value="4"/>
</dbReference>
<comment type="caution">
    <text evidence="2">The sequence shown here is derived from an EMBL/GenBank/DDBJ whole genome shotgun (WGS) entry which is preliminary data.</text>
</comment>
<dbReference type="OMA" id="HEATLIN"/>
<keyword evidence="1" id="KW-0040">ANK repeat</keyword>
<evidence type="ECO:0000313" key="2">
    <source>
        <dbReference type="EMBL" id="EFO64255.1"/>
    </source>
</evidence>
<dbReference type="Proteomes" id="UP000008974">
    <property type="component" value="Unassembled WGS sequence"/>
</dbReference>
<evidence type="ECO:0000256" key="1">
    <source>
        <dbReference type="PROSITE-ProRule" id="PRU00023"/>
    </source>
</evidence>
<dbReference type="PANTHER" id="PTHR24120">
    <property type="entry name" value="GH07239P"/>
    <property type="match status" value="1"/>
</dbReference>
<dbReference type="OrthoDB" id="194358at2759"/>
<dbReference type="PROSITE" id="PS50297">
    <property type="entry name" value="ANK_REP_REGION"/>
    <property type="match status" value="1"/>
</dbReference>
<dbReference type="PANTHER" id="PTHR24120:SF4">
    <property type="entry name" value="GH07239P"/>
    <property type="match status" value="1"/>
</dbReference>
<dbReference type="EMBL" id="ACVC01000099">
    <property type="protein sequence ID" value="EFO64255.1"/>
    <property type="molecule type" value="Genomic_DNA"/>
</dbReference>
<organism evidence="2 3">
    <name type="scientific">Giardia intestinalis (strain P15)</name>
    <name type="common">Giardia lamblia</name>
    <dbReference type="NCBI Taxonomy" id="658858"/>
    <lineage>
        <taxon>Eukaryota</taxon>
        <taxon>Metamonada</taxon>
        <taxon>Diplomonadida</taxon>
        <taxon>Hexamitidae</taxon>
        <taxon>Giardiinae</taxon>
        <taxon>Giardia</taxon>
    </lineage>
</organism>
<reference evidence="2 3" key="1">
    <citation type="journal article" date="2010" name="BMC Genomics">
        <title>Genome analysis and comparative genomics of a Giardia intestinalis assemblage E isolate.</title>
        <authorList>
            <person name="Jerlstrom-Hultqvist J."/>
            <person name="Franzen O."/>
            <person name="Ankarklev J."/>
            <person name="Xu F."/>
            <person name="Nohynkova E."/>
            <person name="Andersson J.O."/>
            <person name="Svard S.G."/>
            <person name="Andersson B."/>
        </authorList>
    </citation>
    <scope>NUCLEOTIDE SEQUENCE [LARGE SCALE GENOMIC DNA]</scope>
    <source>
        <strain evidence="2 3">P15</strain>
    </source>
</reference>
<proteinExistence type="predicted"/>
<dbReference type="InterPro" id="IPR036770">
    <property type="entry name" value="Ankyrin_rpt-contain_sf"/>
</dbReference>
<dbReference type="STRING" id="658858.E1EZM7"/>
<feature type="repeat" description="ANK" evidence="1">
    <location>
        <begin position="548"/>
        <end position="570"/>
    </location>
</feature>
<evidence type="ECO:0000313" key="3">
    <source>
        <dbReference type="Proteomes" id="UP000008974"/>
    </source>
</evidence>
<dbReference type="PROSITE" id="PS50088">
    <property type="entry name" value="ANK_REPEAT"/>
    <property type="match status" value="2"/>
</dbReference>
<dbReference type="InterPro" id="IPR002110">
    <property type="entry name" value="Ankyrin_rpt"/>
</dbReference>
<dbReference type="Pfam" id="PF12796">
    <property type="entry name" value="Ank_2"/>
    <property type="match status" value="6"/>
</dbReference>
<protein>
    <submittedName>
        <fullName evidence="2">Protein 21.1</fullName>
    </submittedName>
</protein>
<dbReference type="SMART" id="SM00248">
    <property type="entry name" value="ANK"/>
    <property type="match status" value="21"/>
</dbReference>
<gene>
    <name evidence="2" type="ORF">GLP15_1286</name>
</gene>
<feature type="repeat" description="ANK" evidence="1">
    <location>
        <begin position="805"/>
        <end position="837"/>
    </location>
</feature>
<name>E1EZM7_GIAIA</name>
<dbReference type="AlphaFoldDB" id="E1EZM7"/>
<accession>E1EZM7</accession>
<sequence length="1005" mass="109172">MKGSDLAQDVALVFCQEHQAENADAEVSDSDYVTPRTANRDTLLMRAASDNDTDRLQSILDAHGELLGQKNRPGKTALMLAAERGHYGCARALLQEVGNTTPSGTTALMLAIRNRHTSIIELLAPLESTLSGMTTLMQAIITGPISDSTVAACSADLGRRDRCGMSALMYSALFCKPESTALILQGSANSGMCELSLVNDKHETALMIATEQNCPNCIAQLLAEAGHISRSRRSALLIAMELPKRDCADLLLSSEKERLTSGVTQLMVDARYGGLMSDSLLKDSGRSALDGKTALMHASITGNLKMVQALKQREARMQDRVGWTALMYAVKSKDIDIVSELAQCEAGAINKSGETALSMAIEQAFELAVPILLPHEINVTTEYCPNLVMHSVQRRSPNILIISSLVEHCINHNAKRPFIPLRRPAEGFWKETALIHAAAVGNRALIEKNLIQVGQMHRGYTALLKAVEGNRLDCIPLLLRELGMQVWDGQTALMRASELGHVECIPLLLAESYATTAAGTTALMKASVANKPSAVRLLLHEAGLQDAEGRTALMAAAQRNHQEVVEILVDCEKGITDKEAKTALVHAILNKATDCIEPLLRSEREFTQISPLMVDVSLGKPISAEAYRSELRRFDVHGNTALMYAVMAKNYSGIQALLESEGGMQSPSGAFGLLLAVELQDLRGIEIIAQCPQECSLYDAHGDTALTYAIKRKLKGSMQALVKLLFDAPTSNGTLPLDIALTEGNGEAYALLYSLHLEKSREFILAQKPLMLKRVEEPTELFRAVDRKDLEGVRGHLNRVGYMFQGRSALFKAAEVGNIDILRLLLCESRNTNLIGETALILAALSGNREAVQILAPLEMGISGFNEAMVCSVLDDLPGLKKYISKGHCTTDVLGNTVLTYAAACGSLSCMEYLLEQGVGKESGKLTPLMAAARSNKVDAVRLLLERSQFHRQHDVLGMTALMHAVERHAHEAARLLLPHEATLINAFGETAFDIARRHNVNLSE</sequence>